<dbReference type="InterPro" id="IPR045089">
    <property type="entry name" value="PGGT1B-like"/>
</dbReference>
<evidence type="ECO:0000256" key="9">
    <source>
        <dbReference type="RuleBase" id="RU365056"/>
    </source>
</evidence>
<dbReference type="CDD" id="cd02893">
    <property type="entry name" value="FTase"/>
    <property type="match status" value="1"/>
</dbReference>
<gene>
    <name evidence="11" type="primary">RAM1</name>
    <name evidence="11" type="ORF">K7432_010326</name>
</gene>
<sequence length="432" mass="48179">MGIIDCPKTLAELSYDDDDLPTETSLKQNEVEENVGLFFRKYKTNSLSKESIILRREAHIKFTMKGLESLNQFFVVLDASKPWLCYWMLHSLDLLGHELTEELKERGISTLEKCQNVTGGFGGGPNQMSHLAPTYAAVNSLAIIGTPDAYDIINRETLYQWLLSLKQPDGSFIMHVGGEVDVRGCYCALSVASLLNILTPELMDGTAEFIARCQTYEGGISAYPNSEAHGGYAYCGLAAMEILGKPELLNLPRLVEWAVSRQMKLEGGFQGRTNKLVDGCYSLWMGGLFPLLESILVRMETAPNCKQYLEENSLYDKEALQEYILLCCQKPSGGLRDKPGMNPDYYHTCYCLSGLSHTQNRVTRGEDTSKIDMSKSPGLCSLLWQPLESHPSVIGDKSNLVRPTHPIHNISVESVHNIMLHFYGNDATQVLN</sequence>
<evidence type="ECO:0000256" key="1">
    <source>
        <dbReference type="ARBA" id="ARBA00010497"/>
    </source>
</evidence>
<dbReference type="EC" id="2.5.1.58" evidence="2 9"/>
<evidence type="ECO:0000256" key="4">
    <source>
        <dbReference type="ARBA" id="ARBA00022602"/>
    </source>
</evidence>
<evidence type="ECO:0000256" key="8">
    <source>
        <dbReference type="ARBA" id="ARBA00022833"/>
    </source>
</evidence>
<evidence type="ECO:0000256" key="7">
    <source>
        <dbReference type="ARBA" id="ARBA00022737"/>
    </source>
</evidence>
<dbReference type="GO" id="GO:0004660">
    <property type="term" value="F:protein farnesyltransferase activity"/>
    <property type="evidence" value="ECO:0007669"/>
    <property type="project" value="UniProtKB-EC"/>
</dbReference>
<keyword evidence="6 9" id="KW-0479">Metal-binding</keyword>
<dbReference type="Pfam" id="PF00432">
    <property type="entry name" value="Prenyltrans"/>
    <property type="match status" value="1"/>
</dbReference>
<keyword evidence="5 9" id="KW-0808">Transferase</keyword>
<evidence type="ECO:0000259" key="10">
    <source>
        <dbReference type="Pfam" id="PF00432"/>
    </source>
</evidence>
<comment type="similarity">
    <text evidence="1 9">Belongs to the protein prenyltransferase subunit beta family.</text>
</comment>
<accession>A0ABR2VVL6</accession>
<keyword evidence="8 9" id="KW-0862">Zinc</keyword>
<dbReference type="SUPFAM" id="SSF48239">
    <property type="entry name" value="Terpenoid cyclases/Protein prenyltransferases"/>
    <property type="match status" value="1"/>
</dbReference>
<name>A0ABR2VVL6_9FUNG</name>
<dbReference type="Proteomes" id="UP001479436">
    <property type="component" value="Unassembled WGS sequence"/>
</dbReference>
<evidence type="ECO:0000256" key="3">
    <source>
        <dbReference type="ARBA" id="ARBA00015798"/>
    </source>
</evidence>
<comment type="subunit">
    <text evidence="9">Heterodimer of an alpha and a beta subunit.</text>
</comment>
<comment type="cofactor">
    <cofactor evidence="9">
        <name>Zn(2+)</name>
        <dbReference type="ChEBI" id="CHEBI:29105"/>
    </cofactor>
    <text evidence="9">Binds 1 zinc ion per subunit.</text>
</comment>
<dbReference type="PANTHER" id="PTHR11774">
    <property type="entry name" value="GERANYLGERANYL TRANSFERASE TYPE BETA SUBUNIT"/>
    <property type="match status" value="1"/>
</dbReference>
<dbReference type="PANTHER" id="PTHR11774:SF6">
    <property type="entry name" value="PROTEIN FARNESYLTRANSFERASE SUBUNIT BETA"/>
    <property type="match status" value="1"/>
</dbReference>
<proteinExistence type="inferred from homology"/>
<evidence type="ECO:0000256" key="6">
    <source>
        <dbReference type="ARBA" id="ARBA00022723"/>
    </source>
</evidence>
<dbReference type="InterPro" id="IPR001330">
    <property type="entry name" value="Prenyltrans"/>
</dbReference>
<evidence type="ECO:0000313" key="11">
    <source>
        <dbReference type="EMBL" id="KAK9704203.1"/>
    </source>
</evidence>
<dbReference type="EMBL" id="JASJQH010007578">
    <property type="protein sequence ID" value="KAK9704203.1"/>
    <property type="molecule type" value="Genomic_DNA"/>
</dbReference>
<comment type="catalytic activity">
    <reaction evidence="9">
        <text>L-cysteinyl-[protein] + (2E,6E)-farnesyl diphosphate = S-(2E,6E)-farnesyl-L-cysteinyl-[protein] + diphosphate</text>
        <dbReference type="Rhea" id="RHEA:13345"/>
        <dbReference type="Rhea" id="RHEA-COMP:10131"/>
        <dbReference type="Rhea" id="RHEA-COMP:11535"/>
        <dbReference type="ChEBI" id="CHEBI:29950"/>
        <dbReference type="ChEBI" id="CHEBI:33019"/>
        <dbReference type="ChEBI" id="CHEBI:86019"/>
        <dbReference type="ChEBI" id="CHEBI:175763"/>
    </reaction>
</comment>
<comment type="caution">
    <text evidence="11">The sequence shown here is derived from an EMBL/GenBank/DDBJ whole genome shotgun (WGS) entry which is preliminary data.</text>
</comment>
<dbReference type="InterPro" id="IPR008930">
    <property type="entry name" value="Terpenoid_cyclase/PrenylTrfase"/>
</dbReference>
<organism evidence="11 12">
    <name type="scientific">Basidiobolus ranarum</name>
    <dbReference type="NCBI Taxonomy" id="34480"/>
    <lineage>
        <taxon>Eukaryota</taxon>
        <taxon>Fungi</taxon>
        <taxon>Fungi incertae sedis</taxon>
        <taxon>Zoopagomycota</taxon>
        <taxon>Entomophthoromycotina</taxon>
        <taxon>Basidiobolomycetes</taxon>
        <taxon>Basidiobolales</taxon>
        <taxon>Basidiobolaceae</taxon>
        <taxon>Basidiobolus</taxon>
    </lineage>
</organism>
<protein>
    <recommendedName>
        <fullName evidence="3 9">Protein farnesyltransferase subunit beta</fullName>
        <shortName evidence="9">FTase-beta</shortName>
        <ecNumber evidence="2 9">2.5.1.58</ecNumber>
    </recommendedName>
</protein>
<evidence type="ECO:0000256" key="2">
    <source>
        <dbReference type="ARBA" id="ARBA00012702"/>
    </source>
</evidence>
<evidence type="ECO:0000256" key="5">
    <source>
        <dbReference type="ARBA" id="ARBA00022679"/>
    </source>
</evidence>
<reference evidence="11 12" key="1">
    <citation type="submission" date="2023-04" db="EMBL/GenBank/DDBJ databases">
        <title>Genome of Basidiobolus ranarum AG-B5.</title>
        <authorList>
            <person name="Stajich J.E."/>
            <person name="Carter-House D."/>
            <person name="Gryganskyi A."/>
        </authorList>
    </citation>
    <scope>NUCLEOTIDE SEQUENCE [LARGE SCALE GENOMIC DNA]</scope>
    <source>
        <strain evidence="11 12">AG-B5</strain>
    </source>
</reference>
<comment type="function">
    <text evidence="9">Catalyzes the transfer of a farnesyl moiety from farnesyl diphosphate to a cysteine at the fourth position from the C-terminus of several proteins. The beta subunit is responsible for peptide-binding.</text>
</comment>
<evidence type="ECO:0000313" key="12">
    <source>
        <dbReference type="Proteomes" id="UP001479436"/>
    </source>
</evidence>
<dbReference type="Gene3D" id="1.50.10.20">
    <property type="match status" value="1"/>
</dbReference>
<keyword evidence="7" id="KW-0677">Repeat</keyword>
<dbReference type="InterPro" id="IPR026872">
    <property type="entry name" value="FTB"/>
</dbReference>
<keyword evidence="12" id="KW-1185">Reference proteome</keyword>
<feature type="domain" description="Prenyltransferase alpha-alpha toroid" evidence="10">
    <location>
        <begin position="54"/>
        <end position="410"/>
    </location>
</feature>
<keyword evidence="4 9" id="KW-0637">Prenyltransferase</keyword>